<dbReference type="Gene3D" id="1.20.200.10">
    <property type="entry name" value="Fumarase/aspartase (Central domain)"/>
    <property type="match status" value="1"/>
</dbReference>
<dbReference type="Pfam" id="PF00206">
    <property type="entry name" value="Lyase_1"/>
    <property type="match status" value="1"/>
</dbReference>
<dbReference type="GO" id="GO:0005829">
    <property type="term" value="C:cytosol"/>
    <property type="evidence" value="ECO:0007669"/>
    <property type="project" value="TreeGrafter"/>
</dbReference>
<evidence type="ECO:0000256" key="4">
    <source>
        <dbReference type="ARBA" id="ARBA00025012"/>
    </source>
</evidence>
<keyword evidence="3 6" id="KW-0456">Lyase</keyword>
<dbReference type="Gene3D" id="1.10.40.30">
    <property type="entry name" value="Fumarase/aspartase (C-terminal domain)"/>
    <property type="match status" value="1"/>
</dbReference>
<organism evidence="6 7">
    <name type="scientific">Halanaerobium praevalens (strain ATCC 33744 / DSM 2228 / GSL)</name>
    <dbReference type="NCBI Taxonomy" id="572479"/>
    <lineage>
        <taxon>Bacteria</taxon>
        <taxon>Bacillati</taxon>
        <taxon>Bacillota</taxon>
        <taxon>Clostridia</taxon>
        <taxon>Halanaerobiales</taxon>
        <taxon>Halanaerobiaceae</taxon>
        <taxon>Halanaerobium</taxon>
    </lineage>
</organism>
<dbReference type="InterPro" id="IPR008948">
    <property type="entry name" value="L-Aspartase-like"/>
</dbReference>
<dbReference type="SUPFAM" id="SSF48557">
    <property type="entry name" value="L-aspartase-like"/>
    <property type="match status" value="1"/>
</dbReference>
<dbReference type="GO" id="GO:0044208">
    <property type="term" value="P:'de novo' AMP biosynthetic process"/>
    <property type="evidence" value="ECO:0007669"/>
    <property type="project" value="TreeGrafter"/>
</dbReference>
<dbReference type="PROSITE" id="PS00163">
    <property type="entry name" value="FUMARATE_LYASES"/>
    <property type="match status" value="1"/>
</dbReference>
<dbReference type="InterPro" id="IPR019468">
    <property type="entry name" value="AdenyloSucc_lyase_C"/>
</dbReference>
<gene>
    <name evidence="6" type="ordered locus">Hprae_0153</name>
</gene>
<comment type="function">
    <text evidence="4">Catalyzes two reactions in de novo purine nucleotide biosynthesis. Catalyzes the breakdown of 5-aminoimidazole- (N-succinylocarboxamide) ribotide (SAICAR or 2-[5-amino-1-(5-phospho-beta-D-ribosyl)imidazole-4-carboxamido]succinate) to 5-aminoimidazole-4-carboxamide ribotide (AICAR or 5-amino-1-(5-phospho-beta-D-ribosyl)imidazole-4-carboxamide) and fumarate, and of adenylosuccinate (ADS or N(6)-(1,2-dicarboxyethyl)-AMP) to adenosine monophosphate (AMP) and fumarate.</text>
</comment>
<dbReference type="PRINTS" id="PR00149">
    <property type="entry name" value="FUMRATELYASE"/>
</dbReference>
<dbReference type="GO" id="GO:0006188">
    <property type="term" value="P:IMP biosynthetic process"/>
    <property type="evidence" value="ECO:0007669"/>
    <property type="project" value="InterPro"/>
</dbReference>
<evidence type="ECO:0000256" key="3">
    <source>
        <dbReference type="ARBA" id="ARBA00023239"/>
    </source>
</evidence>
<keyword evidence="7" id="KW-1185">Reference proteome</keyword>
<dbReference type="PANTHER" id="PTHR43172">
    <property type="entry name" value="ADENYLOSUCCINATE LYASE"/>
    <property type="match status" value="1"/>
</dbReference>
<dbReference type="GO" id="GO:0008652">
    <property type="term" value="P:amino acid biosynthetic process"/>
    <property type="evidence" value="ECO:0007669"/>
    <property type="project" value="UniProtKB-KW"/>
</dbReference>
<protein>
    <submittedName>
        <fullName evidence="6">Fumarate lyase</fullName>
    </submittedName>
</protein>
<dbReference type="PATRIC" id="fig|572479.3.peg.154"/>
<dbReference type="HOGENOM" id="CLU_030949_0_1_9"/>
<evidence type="ECO:0000313" key="7">
    <source>
        <dbReference type="Proteomes" id="UP000006866"/>
    </source>
</evidence>
<dbReference type="Gene3D" id="1.10.275.10">
    <property type="entry name" value="Fumarase/aspartase (N-terminal domain)"/>
    <property type="match status" value="1"/>
</dbReference>
<evidence type="ECO:0000259" key="5">
    <source>
        <dbReference type="SMART" id="SM00998"/>
    </source>
</evidence>
<evidence type="ECO:0000256" key="2">
    <source>
        <dbReference type="ARBA" id="ARBA00022755"/>
    </source>
</evidence>
<dbReference type="GO" id="GO:0070626">
    <property type="term" value="F:(S)-2-(5-amino-1-(5-phospho-D-ribosyl)imidazole-4-carboxamido) succinate lyase (fumarate-forming) activity"/>
    <property type="evidence" value="ECO:0007669"/>
    <property type="project" value="TreeGrafter"/>
</dbReference>
<dbReference type="InterPro" id="IPR024083">
    <property type="entry name" value="Fumarase/histidase_N"/>
</dbReference>
<dbReference type="EMBL" id="CP002175">
    <property type="protein sequence ID" value="ADO76311.1"/>
    <property type="molecule type" value="Genomic_DNA"/>
</dbReference>
<accession>E3DMB8</accession>
<keyword evidence="2" id="KW-0658">Purine biosynthesis</keyword>
<dbReference type="eggNOG" id="COG0015">
    <property type="taxonomic scope" value="Bacteria"/>
</dbReference>
<dbReference type="Pfam" id="PF08328">
    <property type="entry name" value="ASL_C"/>
    <property type="match status" value="1"/>
</dbReference>
<dbReference type="RefSeq" id="WP_014552346.1">
    <property type="nucleotide sequence ID" value="NC_017455.1"/>
</dbReference>
<dbReference type="InterPro" id="IPR000362">
    <property type="entry name" value="Fumarate_lyase_fam"/>
</dbReference>
<keyword evidence="1" id="KW-0028">Amino-acid biosynthesis</keyword>
<reference evidence="7" key="1">
    <citation type="submission" date="2010-10" db="EMBL/GenBank/DDBJ databases">
        <title>The complete genome of Halanaerobium praevalens DSM 2228.</title>
        <authorList>
            <consortium name="US DOE Joint Genome Institute (JGI-PGF)"/>
            <person name="Lucas S."/>
            <person name="Copeland A."/>
            <person name="Lapidus A."/>
            <person name="Glavina del Rio T."/>
            <person name="Dalin E."/>
            <person name="Tice H."/>
            <person name="Bruce D."/>
            <person name="Goodwin L."/>
            <person name="Pitluck S."/>
            <person name="Kyrpides N."/>
            <person name="Mavromatis K."/>
            <person name="Ivanova N."/>
            <person name="Ovchinnikova G."/>
            <person name="Chertkov O."/>
            <person name="Detter J.C."/>
            <person name="Han C."/>
            <person name="Larimer F."/>
            <person name="Land M."/>
            <person name="Hauser L."/>
            <person name="Markowitz V."/>
            <person name="Cheng J.-F."/>
            <person name="Hugenholtz P."/>
            <person name="Woyke T."/>
            <person name="Wu D."/>
            <person name="Tindall B."/>
            <person name="Pomrenke H.G."/>
            <person name="Brambilla E."/>
            <person name="Klenk H.-P."/>
            <person name="Eisen J.A."/>
        </authorList>
    </citation>
    <scope>NUCLEOTIDE SEQUENCE [LARGE SCALE GENOMIC DNA]</scope>
    <source>
        <strain evidence="7">ATCC 33744 / DSM 2228 / GSL</strain>
    </source>
</reference>
<sequence>MQTRDIFANISPLDHRYSRDEDDYAEISKYLSEKATIALQAEVELALIKVLAARGLAPQTAPAEVEKAIAELTTAEVYAEEAKTKHNIRALVNCLQKKVSKKCRPFLHFTATSYDIVDTANSLRYQKTARELILPRLKKLHKSWAEIAFREKDRVQIGRTHGQHAVPITFGFTIAEYVARLGERIEEIEAKTDKLVGKFAGAVGAYNASSIFFDDPEAFEKEVLAELGLKAGEHSTQIVQAEPMTDFVHTLVSTFSVLAAFADDMRQLQRSEIAEIGEFFAKDQVGSSTMPHKRNPINYENVKSLWKAFMPQMTTVYLDQLSEHQRDLTNSASSRFIPELITALLSAVSRLTRVSSKMVVDQKNMQKNFEQNKKMIVAEPLYILLAAAGHPDAHEAVRKLTLEAQKTDLSLKELVAQSKELKGYWENFRDLQKEIILKPEKYTGIAAQKTEKIVKNWQKKFAYELQLEV</sequence>
<proteinExistence type="predicted"/>
<dbReference type="PANTHER" id="PTHR43172:SF1">
    <property type="entry name" value="ADENYLOSUCCINATE LYASE"/>
    <property type="match status" value="1"/>
</dbReference>
<dbReference type="AlphaFoldDB" id="E3DMB8"/>
<dbReference type="KEGG" id="hpk:Hprae_0153"/>
<dbReference type="Proteomes" id="UP000006866">
    <property type="component" value="Chromosome"/>
</dbReference>
<dbReference type="InterPro" id="IPR020557">
    <property type="entry name" value="Fumarate_lyase_CS"/>
</dbReference>
<reference evidence="6 7" key="2">
    <citation type="journal article" date="2011" name="Stand. Genomic Sci.">
        <title>Complete genome sequence of the extremely halophilic Halanaerobium praevalens type strain (GSL).</title>
        <authorList>
            <person name="Ivanova N."/>
            <person name="Sikorski J."/>
            <person name="Chertkov O."/>
            <person name="Nolan M."/>
            <person name="Lucas S."/>
            <person name="Hammon N."/>
            <person name="Deshpande S."/>
            <person name="Cheng J.F."/>
            <person name="Tapia R."/>
            <person name="Han C."/>
            <person name="Goodwin L."/>
            <person name="Pitluck S."/>
            <person name="Huntemann M."/>
            <person name="Liolios K."/>
            <person name="Pagani I."/>
            <person name="Mavromatis K."/>
            <person name="Ovchinikova G."/>
            <person name="Pati A."/>
            <person name="Chen A."/>
            <person name="Palaniappan K."/>
            <person name="Land M."/>
            <person name="Hauser L."/>
            <person name="Brambilla E.M."/>
            <person name="Kannan K.P."/>
            <person name="Rohde M."/>
            <person name="Tindall B.J."/>
            <person name="Goker M."/>
            <person name="Detter J.C."/>
            <person name="Woyke T."/>
            <person name="Bristow J."/>
            <person name="Eisen J.A."/>
            <person name="Markowitz V."/>
            <person name="Hugenholtz P."/>
            <person name="Kyrpides N.C."/>
            <person name="Klenk H.P."/>
            <person name="Lapidus A."/>
        </authorList>
    </citation>
    <scope>NUCLEOTIDE SEQUENCE [LARGE SCALE GENOMIC DNA]</scope>
    <source>
        <strain evidence="7">ATCC 33744 / DSM 2228 / GSL</strain>
    </source>
</reference>
<dbReference type="SMART" id="SM00998">
    <property type="entry name" value="ADSL_C"/>
    <property type="match status" value="1"/>
</dbReference>
<dbReference type="CDD" id="cd01595">
    <property type="entry name" value="Adenylsuccinate_lyase_like"/>
    <property type="match status" value="1"/>
</dbReference>
<evidence type="ECO:0000256" key="1">
    <source>
        <dbReference type="ARBA" id="ARBA00022605"/>
    </source>
</evidence>
<dbReference type="InterPro" id="IPR022761">
    <property type="entry name" value="Fumarate_lyase_N"/>
</dbReference>
<evidence type="ECO:0000313" key="6">
    <source>
        <dbReference type="EMBL" id="ADO76311.1"/>
    </source>
</evidence>
<dbReference type="OrthoDB" id="9768878at2"/>
<dbReference type="InterPro" id="IPR013539">
    <property type="entry name" value="PurB_C"/>
</dbReference>
<name>E3DMB8_HALPG</name>
<dbReference type="GO" id="GO:0004018">
    <property type="term" value="F:N6-(1,2-dicarboxyethyl)AMP AMP-lyase (fumarate-forming) activity"/>
    <property type="evidence" value="ECO:0007669"/>
    <property type="project" value="InterPro"/>
</dbReference>
<dbReference type="STRING" id="572479.Hprae_0153"/>
<feature type="domain" description="Adenylosuccinate lyase C-terminal" evidence="5">
    <location>
        <begin position="373"/>
        <end position="454"/>
    </location>
</feature>